<evidence type="ECO:0000313" key="3">
    <source>
        <dbReference type="Proteomes" id="UP000219111"/>
    </source>
</evidence>
<keyword evidence="1" id="KW-0812">Transmembrane</keyword>
<keyword evidence="3" id="KW-1185">Reference proteome</keyword>
<accession>A0A285RG19</accession>
<dbReference type="OrthoDB" id="7345733at2"/>
<organism evidence="2 3">
    <name type="scientific">Rhodobacter maris</name>
    <dbReference type="NCBI Taxonomy" id="446682"/>
    <lineage>
        <taxon>Bacteria</taxon>
        <taxon>Pseudomonadati</taxon>
        <taxon>Pseudomonadota</taxon>
        <taxon>Alphaproteobacteria</taxon>
        <taxon>Rhodobacterales</taxon>
        <taxon>Rhodobacter group</taxon>
        <taxon>Rhodobacter</taxon>
    </lineage>
</organism>
<sequence>MSDHDFDFEPQPGIPAPLPQGEEILWQGSPDMKALASEAFKIRWVTGYMVALAFWRAFVIWTESGLAKALPTLVLYLLFAVGTYLLVLLLAYVQARATIYTLTSARAILRVGAALQVTFTVPYKVIEVAALGLTKRSKQGIGTLALQVPDEMRLSYTVLWPSARPWHIRHPQPAFRCIPEAEKVARILAEAAQAKLNEPELTHAPVGTATAGLAPAE</sequence>
<evidence type="ECO:0000313" key="2">
    <source>
        <dbReference type="EMBL" id="SOB93030.1"/>
    </source>
</evidence>
<dbReference type="RefSeq" id="WP_097068153.1">
    <property type="nucleotide sequence ID" value="NZ_OBMT01000001.1"/>
</dbReference>
<dbReference type="AlphaFoldDB" id="A0A285RG19"/>
<dbReference type="InterPro" id="IPR054839">
    <property type="entry name" value="puhB_PGC"/>
</dbReference>
<reference evidence="3" key="1">
    <citation type="submission" date="2017-08" db="EMBL/GenBank/DDBJ databases">
        <authorList>
            <person name="Varghese N."/>
            <person name="Submissions S."/>
        </authorList>
    </citation>
    <scope>NUCLEOTIDE SEQUENCE [LARGE SCALE GENOMIC DNA]</scope>
    <source>
        <strain evidence="3">JA276</strain>
    </source>
</reference>
<gene>
    <name evidence="2" type="ORF">SAMN05877831_10196</name>
</gene>
<feature type="transmembrane region" description="Helical" evidence="1">
    <location>
        <begin position="73"/>
        <end position="93"/>
    </location>
</feature>
<keyword evidence="1" id="KW-0472">Membrane</keyword>
<feature type="transmembrane region" description="Helical" evidence="1">
    <location>
        <begin position="42"/>
        <end position="61"/>
    </location>
</feature>
<dbReference type="NCBIfam" id="NF040894">
    <property type="entry name" value="puhB_PGC"/>
    <property type="match status" value="1"/>
</dbReference>
<keyword evidence="1" id="KW-1133">Transmembrane helix</keyword>
<dbReference type="Proteomes" id="UP000219111">
    <property type="component" value="Unassembled WGS sequence"/>
</dbReference>
<proteinExistence type="predicted"/>
<evidence type="ECO:0000256" key="1">
    <source>
        <dbReference type="SAM" id="Phobius"/>
    </source>
</evidence>
<protein>
    <submittedName>
        <fullName evidence="2">PH (Pleckstrin Homology) domain-containing protein</fullName>
    </submittedName>
</protein>
<dbReference type="EMBL" id="OBMT01000001">
    <property type="protein sequence ID" value="SOB93030.1"/>
    <property type="molecule type" value="Genomic_DNA"/>
</dbReference>
<name>A0A285RG19_9RHOB</name>